<keyword evidence="4" id="KW-0472">Membrane</keyword>
<dbReference type="Gene3D" id="1.10.287.470">
    <property type="entry name" value="Helix hairpin bin"/>
    <property type="match status" value="2"/>
</dbReference>
<dbReference type="PANTHER" id="PTHR32347">
    <property type="entry name" value="EFFLUX SYSTEM COMPONENT YKNX-RELATED"/>
    <property type="match status" value="1"/>
</dbReference>
<keyword evidence="2 3" id="KW-0175">Coiled coil</keyword>
<sequence>MTSCYLKQSLFDESLSLLTTMANFRLQNSYSLKYWFWGLLGAFMGFSLGTTVIIFYFRPESSLKASQLSISPMVSPDTPEAVAALGYLEPQGGITQISATAFLEGSRVDKILVKQGETVEKGEILAILDNNARLRASLKQAQANLDLAASKLEKVREGAKKGEIMAQDSRMRQSKAELEGQIMRQKAAISSLESELEGEKLGQKATVERIKAELNNSLTDCQRYQSLYRNGAVSQGEKERFCLEATTTQKRLQEAEANLQRITTTLEQKIQEARANLQRTLNTLEQQIQENQAMLSAVTEIRPVDLQIAQDEVMTAKANVERAQAELELSYVRAPHAGRILKIHTFPGELVKNEGILDLGNIQKMYVKAEVYETDISRVKLGQSVTIKTDKLLGDLEGTVEEIGWKVGRQDVLGTDPVVDTDARVVEVKISLDHRSSAKVNRLTNLKVNVIIHPN</sequence>
<accession>A0A0K1RYT6</accession>
<dbReference type="GO" id="GO:0030313">
    <property type="term" value="C:cell envelope"/>
    <property type="evidence" value="ECO:0007669"/>
    <property type="project" value="UniProtKB-SubCell"/>
</dbReference>
<dbReference type="PANTHER" id="PTHR32347:SF27">
    <property type="entry name" value="RND EFFLUX PUMP MEMBRANE FUSION PROTEIN BARREL-SANDWICH DOMAIN-CONTAINING PROTEIN"/>
    <property type="match status" value="1"/>
</dbReference>
<dbReference type="SUPFAM" id="SSF111369">
    <property type="entry name" value="HlyD-like secretion proteins"/>
    <property type="match status" value="2"/>
</dbReference>
<dbReference type="RefSeq" id="WP_052276165.1">
    <property type="nucleotide sequence ID" value="NZ_CP011339.1"/>
</dbReference>
<keyword evidence="4" id="KW-0812">Transmembrane</keyword>
<keyword evidence="6" id="KW-1185">Reference proteome</keyword>
<gene>
    <name evidence="5" type="ORF">VL20_1929</name>
</gene>
<protein>
    <submittedName>
        <fullName evidence="5">Heterocyst specific ABC-transporter membrane fusion protein DevB</fullName>
    </submittedName>
</protein>
<dbReference type="PRINTS" id="PR01490">
    <property type="entry name" value="RTXTOXIND"/>
</dbReference>
<evidence type="ECO:0000313" key="5">
    <source>
        <dbReference type="EMBL" id="AKV67057.1"/>
    </source>
</evidence>
<dbReference type="EMBL" id="CP011339">
    <property type="protein sequence ID" value="AKV67057.1"/>
    <property type="molecule type" value="Genomic_DNA"/>
</dbReference>
<dbReference type="AlphaFoldDB" id="A0A0K1RYT6"/>
<evidence type="ECO:0000256" key="3">
    <source>
        <dbReference type="SAM" id="Coils"/>
    </source>
</evidence>
<evidence type="ECO:0000313" key="6">
    <source>
        <dbReference type="Proteomes" id="UP000068167"/>
    </source>
</evidence>
<dbReference type="Gene3D" id="2.40.50.100">
    <property type="match status" value="2"/>
</dbReference>
<dbReference type="Proteomes" id="UP000068167">
    <property type="component" value="Chromosome"/>
</dbReference>
<feature type="transmembrane region" description="Helical" evidence="4">
    <location>
        <begin position="34"/>
        <end position="57"/>
    </location>
</feature>
<feature type="coiled-coil region" evidence="3">
    <location>
        <begin position="124"/>
        <end position="195"/>
    </location>
</feature>
<keyword evidence="4" id="KW-1133">Transmembrane helix</keyword>
<reference evidence="5 6" key="1">
    <citation type="journal article" date="2016" name="Stand. Genomic Sci.">
        <title>Complete genome sequence and genomic characterization of Microcystis panniformis FACHB 1757 by third-generation sequencing.</title>
        <authorList>
            <person name="Zhang J.Y."/>
            <person name="Guan R."/>
            <person name="Zhang H.J."/>
            <person name="Li H."/>
            <person name="Xiao P."/>
            <person name="Yu G.L."/>
            <person name="Du L."/>
            <person name="Cao D.M."/>
            <person name="Zhu B.C."/>
            <person name="Li R.H."/>
            <person name="Lu Z.H."/>
        </authorList>
    </citation>
    <scope>NUCLEOTIDE SEQUENCE [LARGE SCALE GENOMIC DNA]</scope>
    <source>
        <strain evidence="5 6">FACHB-1757</strain>
    </source>
</reference>
<proteinExistence type="predicted"/>
<dbReference type="InterPro" id="IPR050465">
    <property type="entry name" value="UPF0194_transport"/>
</dbReference>
<dbReference type="InterPro" id="IPR014315">
    <property type="entry name" value="ABC_heterocyst_DevB"/>
</dbReference>
<dbReference type="KEGG" id="mpk:VL20_1929"/>
<evidence type="ECO:0000256" key="1">
    <source>
        <dbReference type="ARBA" id="ARBA00004196"/>
    </source>
</evidence>
<dbReference type="NCBIfam" id="TIGR02971">
    <property type="entry name" value="heterocyst_DevB"/>
    <property type="match status" value="1"/>
</dbReference>
<organism evidence="5 6">
    <name type="scientific">Microcystis panniformis FACHB-1757</name>
    <dbReference type="NCBI Taxonomy" id="1638788"/>
    <lineage>
        <taxon>Bacteria</taxon>
        <taxon>Bacillati</taxon>
        <taxon>Cyanobacteriota</taxon>
        <taxon>Cyanophyceae</taxon>
        <taxon>Oscillatoriophycideae</taxon>
        <taxon>Chroococcales</taxon>
        <taxon>Microcystaceae</taxon>
        <taxon>Microcystis</taxon>
    </lineage>
</organism>
<name>A0A0K1RYT6_9CHRO</name>
<feature type="coiled-coil region" evidence="3">
    <location>
        <begin position="245"/>
        <end position="326"/>
    </location>
</feature>
<comment type="subcellular location">
    <subcellularLocation>
        <location evidence="1">Cell envelope</location>
    </subcellularLocation>
</comment>
<dbReference type="Gene3D" id="2.40.30.170">
    <property type="match status" value="1"/>
</dbReference>
<dbReference type="PATRIC" id="fig|1638788.3.peg.1939"/>
<evidence type="ECO:0000256" key="4">
    <source>
        <dbReference type="SAM" id="Phobius"/>
    </source>
</evidence>
<evidence type="ECO:0000256" key="2">
    <source>
        <dbReference type="ARBA" id="ARBA00023054"/>
    </source>
</evidence>